<proteinExistence type="predicted"/>
<dbReference type="Proteomes" id="UP000181962">
    <property type="component" value="Chromosome"/>
</dbReference>
<dbReference type="EMBL" id="CP017637">
    <property type="protein sequence ID" value="APG09910.1"/>
    <property type="molecule type" value="Genomic_DNA"/>
</dbReference>
<protein>
    <submittedName>
        <fullName evidence="2">Uncharacterized protein</fullName>
    </submittedName>
</protein>
<dbReference type="AlphaFoldDB" id="A0A1L3F9C1"/>
<name>A0A1L3F9C1_BRAJP</name>
<gene>
    <name evidence="2" type="ORF">BKD09_16410</name>
</gene>
<reference evidence="2 3" key="1">
    <citation type="submission" date="2016-11" db="EMBL/GenBank/DDBJ databases">
        <title>Complete Genome Sequence of Bradyrhizobium sp. strain J5, an isolated from soybean nodule in Hokkaido.</title>
        <authorList>
            <person name="Kanehara K."/>
        </authorList>
    </citation>
    <scope>NUCLEOTIDE SEQUENCE [LARGE SCALE GENOMIC DNA]</scope>
    <source>
        <strain evidence="2 3">J5</strain>
    </source>
</reference>
<evidence type="ECO:0000313" key="2">
    <source>
        <dbReference type="EMBL" id="APG09910.1"/>
    </source>
</evidence>
<accession>A0A1L3F9C1</accession>
<feature type="region of interest" description="Disordered" evidence="1">
    <location>
        <begin position="70"/>
        <end position="91"/>
    </location>
</feature>
<organism evidence="2 3">
    <name type="scientific">Bradyrhizobium japonicum</name>
    <dbReference type="NCBI Taxonomy" id="375"/>
    <lineage>
        <taxon>Bacteria</taxon>
        <taxon>Pseudomonadati</taxon>
        <taxon>Pseudomonadota</taxon>
        <taxon>Alphaproteobacteria</taxon>
        <taxon>Hyphomicrobiales</taxon>
        <taxon>Nitrobacteraceae</taxon>
        <taxon>Bradyrhizobium</taxon>
    </lineage>
</organism>
<sequence>MHSASEIFRRLIETVDGVGAELLETYAKHWESEADRRAHRMLLESIGSGFAPGSATDFLVRFIAERRAASKRTTGAATAPPRPTLPHAVPRHWNKWTSPSLAVLESLLRANCRERSGDPRIHLGRRIRC</sequence>
<evidence type="ECO:0000256" key="1">
    <source>
        <dbReference type="SAM" id="MobiDB-lite"/>
    </source>
</evidence>
<evidence type="ECO:0000313" key="3">
    <source>
        <dbReference type="Proteomes" id="UP000181962"/>
    </source>
</evidence>